<keyword evidence="2" id="KW-1133">Transmembrane helix</keyword>
<feature type="compositionally biased region" description="Low complexity" evidence="1">
    <location>
        <begin position="980"/>
        <end position="989"/>
    </location>
</feature>
<feature type="domain" description="DUF7034" evidence="4">
    <location>
        <begin position="774"/>
        <end position="882"/>
    </location>
</feature>
<dbReference type="Pfam" id="PF22933">
    <property type="entry name" value="ComC_SSD"/>
    <property type="match status" value="1"/>
</dbReference>
<evidence type="ECO:0000313" key="8">
    <source>
        <dbReference type="EMBL" id="KYQ90014.1"/>
    </source>
</evidence>
<evidence type="ECO:0000259" key="5">
    <source>
        <dbReference type="Pfam" id="PF23034"/>
    </source>
</evidence>
<dbReference type="InParanoid" id="A0A151Z896"/>
<dbReference type="EMBL" id="LODT01000037">
    <property type="protein sequence ID" value="KYQ90014.1"/>
    <property type="molecule type" value="Genomic_DNA"/>
</dbReference>
<evidence type="ECO:0000259" key="3">
    <source>
        <dbReference type="Pfam" id="PF22933"/>
    </source>
</evidence>
<dbReference type="InterPro" id="IPR056645">
    <property type="entry name" value="DUF7743"/>
</dbReference>
<feature type="domain" description="DUF7949" evidence="7">
    <location>
        <begin position="992"/>
        <end position="1025"/>
    </location>
</feature>
<feature type="domain" description="DUF7743" evidence="6">
    <location>
        <begin position="401"/>
        <end position="500"/>
    </location>
</feature>
<dbReference type="PANTHER" id="PTHR31378">
    <property type="entry name" value="EGF-LIKE DOMAIN-CONTAINING PROTEIN-RELATED-RELATED"/>
    <property type="match status" value="1"/>
</dbReference>
<name>A0A151Z896_TIELA</name>
<dbReference type="Proteomes" id="UP000076078">
    <property type="component" value="Unassembled WGS sequence"/>
</dbReference>
<dbReference type="PANTHER" id="PTHR31378:SF29">
    <property type="entry name" value="EGF-LIKE DOMAIN-CONTAINING PROTEIN-RELATED"/>
    <property type="match status" value="1"/>
</dbReference>
<comment type="caution">
    <text evidence="8">The sequence shown here is derived from an EMBL/GenBank/DDBJ whole genome shotgun (WGS) entry which is preliminary data.</text>
</comment>
<dbReference type="OrthoDB" id="21537at2759"/>
<proteinExistence type="predicted"/>
<dbReference type="InterPro" id="IPR055462">
    <property type="entry name" value="DUF7034"/>
</dbReference>
<evidence type="ECO:0000259" key="6">
    <source>
        <dbReference type="Pfam" id="PF24893"/>
    </source>
</evidence>
<evidence type="ECO:0000259" key="7">
    <source>
        <dbReference type="Pfam" id="PF25820"/>
    </source>
</evidence>
<dbReference type="Pfam" id="PF24893">
    <property type="entry name" value="DUF7743"/>
    <property type="match status" value="1"/>
</dbReference>
<keyword evidence="2" id="KW-0472">Membrane</keyword>
<dbReference type="Pfam" id="PF25820">
    <property type="entry name" value="DUF7949"/>
    <property type="match status" value="1"/>
</dbReference>
<sequence length="1334" mass="147468">MLILKNPETIFVDLTTPYANDVYSTYADKCGFDYLFSIAAENGDLDLDCANDIQVTVYGPITISTVTIVTGSATSCFGQLTITPPLESSGYFVYNVKSNFSLGNISFDCTSLPYPIQQLDPPPKFRLMDLQTNIYQMAILTLNLTKGIPMQSLITSFTTGFSCDKYVLSYTQLQIQCSLIEFVNIPTELVFNITDPLGRISSFGLESFVKNVVTKTVNHYFDSTTSLLIRKLFYTEAHVRNFDISMVFQVQVPNYLSQSRIAYGNMNDFTIIFPIEVFTLFPINLSTFYVNGSAAVEVDLINYDNNALAPTMTLTNPNPSITIDAIISGITLNNYDERPINYKYGDLSRLQIPDPYPYGVTRRINEAVTMKLVTRPKDYQRQLTLSTNSGNIFDATVGTIFDTVAPSLDSVEYIQVSSVSYIVRVSASDALSGVYSIQIGVLKLSLQDLISGTPNNGVFEKYVDERLFFNFEPSMSILLFDYAGNSQGFLSTSTGLPYSYFTPNQLPFASAYLNSLFQITDVSYMINDIDLSVVGCQNTIYIGLSSNITLDRDTPLKLNFYGIPTLRSEVIIAKWNEKFQKYTADFYLPPRLFGFDSIIVYIAYKNAQLFLPALKNSFQLRAKSEYADQMPPLVTEIISSSDLNNQTGGTISWSFKISDPYNGLKSGKIQVVSDLEPFLPIEFLIKPNANQNPLLDYYNVSITIPPNCVSQTFFINSIELTDNGMQTSLYRYKGKQLPTPSFSALMLFLNDSASMDKLSITTNCMQLRTDTTPPTITSFIIGTKSSPVVVTAPLDADRTINAVFTVTDTESEIDTIRFIPVCYLFGTLFDKISVQSYLVNTSSKTATFQCDIVIPYRFDYTSKVLVGVYGYSDNQLNIGGTPPNLPEMTTTIAFFAGSSPYIQSVEREGTTLTIVGNNFATLGTSVTVGPKTYQVVPLGSIVIIIKDIIPITVPSNVTVIVSSQASNDVLIQPDPPINTPSPSTTASPNTPCPGTPQCGGSSNGQCINGKCQCIKPWIGVDCLSQNIITPSPTINTTNPDIDNNFNTTFPDGETVTLKSLISIVSLKELKPDGTIVIEHPFTQWVYTNTTSLQSNSNIQEFTYKTNITNNNLLTPISVTLQYFKQPETIIFANEKLEMLASTIKYRIDISKYNFSSGLNTLQFVMSAALESQGSSCSAQESGDIDNENLSEFVKLQVDTHSLYGRFIKRGIIDNRIQQISNTIITNSVPENPSSNSISQTFIGINIPNFRSSVTIDPDFSILIDTTPASEKPDSICAITDTTESKLSKSQLAGIIIGAVAFATIIIVSVSYYFYKKNQSKQFAKNIENKLKNMD</sequence>
<feature type="domain" description="DUF7035" evidence="5">
    <location>
        <begin position="627"/>
        <end position="764"/>
    </location>
</feature>
<feature type="domain" description="ComC supersandwich" evidence="3">
    <location>
        <begin position="1037"/>
        <end position="1262"/>
    </location>
</feature>
<dbReference type="Pfam" id="PF23033">
    <property type="entry name" value="DUF7034"/>
    <property type="match status" value="1"/>
</dbReference>
<reference evidence="8 9" key="1">
    <citation type="submission" date="2015-12" db="EMBL/GenBank/DDBJ databases">
        <title>Dictyostelia acquired genes for synthesis and detection of signals that induce cell-type specialization by lateral gene transfer from prokaryotes.</title>
        <authorList>
            <person name="Gloeckner G."/>
            <person name="Schaap P."/>
        </authorList>
    </citation>
    <scope>NUCLEOTIDE SEQUENCE [LARGE SCALE GENOMIC DNA]</scope>
    <source>
        <strain evidence="8 9">TK</strain>
    </source>
</reference>
<evidence type="ECO:0000259" key="4">
    <source>
        <dbReference type="Pfam" id="PF23033"/>
    </source>
</evidence>
<evidence type="ECO:0000256" key="1">
    <source>
        <dbReference type="SAM" id="MobiDB-lite"/>
    </source>
</evidence>
<protein>
    <submittedName>
        <fullName evidence="8">EGF-like domain-containing protein</fullName>
    </submittedName>
</protein>
<feature type="transmembrane region" description="Helical" evidence="2">
    <location>
        <begin position="1291"/>
        <end position="1314"/>
    </location>
</feature>
<dbReference type="Pfam" id="PF23034">
    <property type="entry name" value="DUF7035"/>
    <property type="match status" value="1"/>
</dbReference>
<evidence type="ECO:0000256" key="2">
    <source>
        <dbReference type="SAM" id="Phobius"/>
    </source>
</evidence>
<dbReference type="InterPro" id="IPR055463">
    <property type="entry name" value="DUF7035"/>
</dbReference>
<feature type="region of interest" description="Disordered" evidence="1">
    <location>
        <begin position="971"/>
        <end position="999"/>
    </location>
</feature>
<gene>
    <name evidence="8" type="ORF">DLAC_08589</name>
</gene>
<organism evidence="8 9">
    <name type="scientific">Tieghemostelium lacteum</name>
    <name type="common">Slime mold</name>
    <name type="synonym">Dictyostelium lacteum</name>
    <dbReference type="NCBI Taxonomy" id="361077"/>
    <lineage>
        <taxon>Eukaryota</taxon>
        <taxon>Amoebozoa</taxon>
        <taxon>Evosea</taxon>
        <taxon>Eumycetozoa</taxon>
        <taxon>Dictyostelia</taxon>
        <taxon>Dictyosteliales</taxon>
        <taxon>Raperosteliaceae</taxon>
        <taxon>Tieghemostelium</taxon>
    </lineage>
</organism>
<dbReference type="InterPro" id="IPR057709">
    <property type="entry name" value="DUF7949"/>
</dbReference>
<dbReference type="InterPro" id="IPR054484">
    <property type="entry name" value="ComC_SSD"/>
</dbReference>
<keyword evidence="2" id="KW-0812">Transmembrane</keyword>
<dbReference type="OMA" id="CANDIQV"/>
<evidence type="ECO:0000313" key="9">
    <source>
        <dbReference type="Proteomes" id="UP000076078"/>
    </source>
</evidence>
<accession>A0A151Z896</accession>
<keyword evidence="9" id="KW-1185">Reference proteome</keyword>